<evidence type="ECO:0000313" key="3">
    <source>
        <dbReference type="Proteomes" id="UP001312908"/>
    </source>
</evidence>
<gene>
    <name evidence="2" type="ORF">DOFOFD_03810</name>
</gene>
<dbReference type="NCBIfam" id="TIGR02810">
    <property type="entry name" value="agaZ_gatZ"/>
    <property type="match status" value="1"/>
</dbReference>
<dbReference type="RefSeq" id="WP_394819112.1">
    <property type="nucleotide sequence ID" value="NZ_JAWJZY010000002.1"/>
</dbReference>
<dbReference type="Gene3D" id="1.10.400.20">
    <property type="entry name" value="putative tagatose 6-phosphate kinase domain like"/>
    <property type="match status" value="1"/>
</dbReference>
<comment type="pathway">
    <text evidence="1">Carbohydrate metabolism.</text>
</comment>
<dbReference type="EMBL" id="JAWJZY010000002">
    <property type="protein sequence ID" value="MEE8658139.1"/>
    <property type="molecule type" value="Genomic_DNA"/>
</dbReference>
<evidence type="ECO:0000313" key="2">
    <source>
        <dbReference type="EMBL" id="MEE8658139.1"/>
    </source>
</evidence>
<protein>
    <submittedName>
        <fullName evidence="2">D-tagatose 6-phosphate 4-epimerase</fullName>
    </submittedName>
</protein>
<dbReference type="PANTHER" id="PTHR32502">
    <property type="entry name" value="N-ACETYLGALACTOSAMINE PERMEASE II COMPONENT-RELATED"/>
    <property type="match status" value="1"/>
</dbReference>
<dbReference type="Pfam" id="PF08013">
    <property type="entry name" value="GatZ_KbaZ-like"/>
    <property type="match status" value="1"/>
</dbReference>
<dbReference type="SUPFAM" id="SSF51569">
    <property type="entry name" value="Aldolase"/>
    <property type="match status" value="1"/>
</dbReference>
<dbReference type="Proteomes" id="UP001312908">
    <property type="component" value="Unassembled WGS sequence"/>
</dbReference>
<dbReference type="Gene3D" id="3.20.20.70">
    <property type="entry name" value="Aldolase class I"/>
    <property type="match status" value="1"/>
</dbReference>
<dbReference type="InterPro" id="IPR050303">
    <property type="entry name" value="GatZ_KbaZ_carbometab"/>
</dbReference>
<organism evidence="2 3">
    <name type="scientific">Sorlinia euscelidii</name>
    <dbReference type="NCBI Taxonomy" id="3081148"/>
    <lineage>
        <taxon>Bacteria</taxon>
        <taxon>Pseudomonadati</taxon>
        <taxon>Pseudomonadota</taxon>
        <taxon>Alphaproteobacteria</taxon>
        <taxon>Acetobacterales</taxon>
        <taxon>Acetobacteraceae</taxon>
        <taxon>Sorlinia</taxon>
    </lineage>
</organism>
<name>A0ABU7U2R8_9PROT</name>
<comment type="caution">
    <text evidence="2">The sequence shown here is derived from an EMBL/GenBank/DDBJ whole genome shotgun (WGS) entry which is preliminary data.</text>
</comment>
<proteinExistence type="predicted"/>
<evidence type="ECO:0000256" key="1">
    <source>
        <dbReference type="ARBA" id="ARBA00005007"/>
    </source>
</evidence>
<dbReference type="PIRSF" id="PIRSF009264">
    <property type="entry name" value="TagBP_ald_AgaZ"/>
    <property type="match status" value="1"/>
</dbReference>
<keyword evidence="3" id="KW-1185">Reference proteome</keyword>
<accession>A0ABU7U2R8</accession>
<sequence length="422" mass="46310">MTDNPLTNLRASYDAGKAQGIVSVCSAHPIVIEAALARAARRRTMALIEATCNQVNQDGGYTGMTPADFRRYVLDIADRVGLPHDRVILGGDHLGPNPWKNLPPDEAMQKACDMIAAYAEAGFVKLHLDASMGCAGEAAHLPDDIVAERAVMMAARAEAHAKIPPVYIIGTEIPTPGGATEALDHLAPTTPESVQATYRVHKASFQAQIPQAWARVIGIVVQPGVEFGHDDIVFYDRGKATRLIRALGNMQGPIYEAHSTDYQPETALSQLVTDGFCILKVGPALTFALREALYGLDDIAQILDPARVSLRDIMEDIMCEKPVYWRDHYGDDPGAQRILRHFSYSDRIRYYWPMPMAEKAVDALLKSFDGQALPETLVSQYLPRFYGRIIDGSLSNDAQAILIQSVQDVLDLYGRAARDSHN</sequence>
<dbReference type="PANTHER" id="PTHR32502:SF2">
    <property type="entry name" value="D-TAGATOSE-1,6-BISPHOSPHATE ALDOLASE SUBUNIT KBAZ"/>
    <property type="match status" value="1"/>
</dbReference>
<reference evidence="2 3" key="1">
    <citation type="submission" date="2023-10" db="EMBL/GenBank/DDBJ databases">
        <title>Sorlinia euscelidii gen. nov., sp. nov., an acetic acid bacteria isolated from the gut of Euscelidius variegatus emitter.</title>
        <authorList>
            <person name="Michoud G."/>
            <person name="Marasco R."/>
            <person name="Seferji K."/>
            <person name="Gonella E."/>
            <person name="Garuglieri E."/>
            <person name="Alma A."/>
            <person name="Mapelli F."/>
            <person name="Borin S."/>
            <person name="Daffonchio D."/>
            <person name="Crotti E."/>
        </authorList>
    </citation>
    <scope>NUCLEOTIDE SEQUENCE [LARGE SCALE GENOMIC DNA]</scope>
    <source>
        <strain evidence="2 3">EV16P</strain>
    </source>
</reference>
<dbReference type="InterPro" id="IPR012062">
    <property type="entry name" value="GatZ/KbaZ-like"/>
</dbReference>
<dbReference type="InterPro" id="IPR013785">
    <property type="entry name" value="Aldolase_TIM"/>
</dbReference>